<dbReference type="Proteomes" id="UP000033649">
    <property type="component" value="Unassembled WGS sequence"/>
</dbReference>
<keyword evidence="1" id="KW-1133">Transmembrane helix</keyword>
<evidence type="ECO:0000256" key="1">
    <source>
        <dbReference type="SAM" id="Phobius"/>
    </source>
</evidence>
<feature type="transmembrane region" description="Helical" evidence="1">
    <location>
        <begin position="67"/>
        <end position="87"/>
    </location>
</feature>
<evidence type="ECO:0000313" key="3">
    <source>
        <dbReference type="Proteomes" id="UP000033649"/>
    </source>
</evidence>
<evidence type="ECO:0000313" key="2">
    <source>
        <dbReference type="EMBL" id="KKB08658.1"/>
    </source>
</evidence>
<proteinExistence type="predicted"/>
<dbReference type="AlphaFoldDB" id="A0A0F5FIP3"/>
<gene>
    <name evidence="2" type="ORF">VE26_00765</name>
</gene>
<protein>
    <submittedName>
        <fullName evidence="2">Uncharacterized protein</fullName>
    </submittedName>
</protein>
<keyword evidence="1" id="KW-0812">Transmembrane</keyword>
<organism evidence="2 3">
    <name type="scientific">Devosia chinhatensis</name>
    <dbReference type="NCBI Taxonomy" id="429727"/>
    <lineage>
        <taxon>Bacteria</taxon>
        <taxon>Pseudomonadati</taxon>
        <taxon>Pseudomonadota</taxon>
        <taxon>Alphaproteobacteria</taxon>
        <taxon>Hyphomicrobiales</taxon>
        <taxon>Devosiaceae</taxon>
        <taxon>Devosia</taxon>
    </lineage>
</organism>
<reference evidence="2 3" key="1">
    <citation type="submission" date="2015-03" db="EMBL/GenBank/DDBJ databases">
        <authorList>
            <person name="Hassan Y."/>
            <person name="Lepp D."/>
            <person name="Li X.-Z."/>
            <person name="Zhou T."/>
        </authorList>
    </citation>
    <scope>NUCLEOTIDE SEQUENCE [LARGE SCALE GENOMIC DNA]</scope>
    <source>
        <strain evidence="2 3">IPL18</strain>
    </source>
</reference>
<keyword evidence="3" id="KW-1185">Reference proteome</keyword>
<feature type="transmembrane region" description="Helical" evidence="1">
    <location>
        <begin position="32"/>
        <end position="55"/>
    </location>
</feature>
<name>A0A0F5FIP3_9HYPH</name>
<accession>A0A0F5FIP3</accession>
<sequence length="98" mass="10716">MPLIVAIGAALVLLPWIMGASAIDGEAGSRGYTVGVLALFLYPAAYQVLIVAWLICRWQRWSLGRIFAQLVWVSLLLFAAAMTYSLVQLQAYLQSTAL</sequence>
<keyword evidence="1" id="KW-0472">Membrane</keyword>
<dbReference type="PATRIC" id="fig|429727.3.peg.170"/>
<comment type="caution">
    <text evidence="2">The sequence shown here is derived from an EMBL/GenBank/DDBJ whole genome shotgun (WGS) entry which is preliminary data.</text>
</comment>
<dbReference type="STRING" id="429727.VE26_00765"/>
<dbReference type="EMBL" id="JZEY01000054">
    <property type="protein sequence ID" value="KKB08658.1"/>
    <property type="molecule type" value="Genomic_DNA"/>
</dbReference>